<proteinExistence type="predicted"/>
<evidence type="ECO:0000256" key="1">
    <source>
        <dbReference type="SAM" id="Phobius"/>
    </source>
</evidence>
<keyword evidence="3" id="KW-1185">Reference proteome</keyword>
<dbReference type="EMBL" id="CABFUZ020000228">
    <property type="protein sequence ID" value="VVM08192.1"/>
    <property type="molecule type" value="Genomic_DNA"/>
</dbReference>
<dbReference type="OrthoDB" id="6697419at2"/>
<dbReference type="NCBIfam" id="NF010310">
    <property type="entry name" value="PRK13747.1"/>
    <property type="match status" value="1"/>
</dbReference>
<keyword evidence="1" id="KW-0472">Membrane</keyword>
<evidence type="ECO:0000313" key="2">
    <source>
        <dbReference type="EMBL" id="VVM08192.1"/>
    </source>
</evidence>
<name>A0A5E6MGQ0_9BACT</name>
<dbReference type="GO" id="GO:0016020">
    <property type="term" value="C:membrane"/>
    <property type="evidence" value="ECO:0007669"/>
    <property type="project" value="InterPro"/>
</dbReference>
<evidence type="ECO:0000313" key="3">
    <source>
        <dbReference type="Proteomes" id="UP000381693"/>
    </source>
</evidence>
<accession>A0A5E6MGQ0</accession>
<dbReference type="InterPro" id="IPR007746">
    <property type="entry name" value="MerE"/>
</dbReference>
<gene>
    <name evidence="2" type="ORF">MAMC_02011</name>
</gene>
<dbReference type="RefSeq" id="WP_142525912.1">
    <property type="nucleotide sequence ID" value="NZ_CABFUZ020000228.1"/>
</dbReference>
<protein>
    <submittedName>
        <fullName evidence="2">Uncharacterized protein</fullName>
    </submittedName>
</protein>
<dbReference type="Proteomes" id="UP000381693">
    <property type="component" value="Unassembled WGS sequence"/>
</dbReference>
<sequence>MSRPERKPLRGYLWAAMAILTCPCHLPILVVALGGTTVGAFLGAHLGIAAFGLVSLFSLSVLQAWRFLRKKS</sequence>
<organism evidence="2 3">
    <name type="scientific">Methylacidimicrobium cyclopophantes</name>
    <dbReference type="NCBI Taxonomy" id="1041766"/>
    <lineage>
        <taxon>Bacteria</taxon>
        <taxon>Pseudomonadati</taxon>
        <taxon>Verrucomicrobiota</taxon>
        <taxon>Methylacidimicrobium</taxon>
    </lineage>
</organism>
<reference evidence="2" key="1">
    <citation type="submission" date="2019-09" db="EMBL/GenBank/DDBJ databases">
        <authorList>
            <person name="Cremers G."/>
        </authorList>
    </citation>
    <scope>NUCLEOTIDE SEQUENCE [LARGE SCALE GENOMIC DNA]</scope>
    <source>
        <strain evidence="2">3B</strain>
    </source>
</reference>
<dbReference type="AlphaFoldDB" id="A0A5E6MGQ0"/>
<dbReference type="Pfam" id="PF05052">
    <property type="entry name" value="MerE"/>
    <property type="match status" value="1"/>
</dbReference>
<keyword evidence="1" id="KW-1133">Transmembrane helix</keyword>
<feature type="transmembrane region" description="Helical" evidence="1">
    <location>
        <begin position="40"/>
        <end position="62"/>
    </location>
</feature>
<keyword evidence="1" id="KW-0812">Transmembrane</keyword>
<comment type="caution">
    <text evidence="2">The sequence shown here is derived from an EMBL/GenBank/DDBJ whole genome shotgun (WGS) entry which is preliminary data.</text>
</comment>
<feature type="transmembrane region" description="Helical" evidence="1">
    <location>
        <begin position="12"/>
        <end position="34"/>
    </location>
</feature>
<dbReference type="GO" id="GO:0015097">
    <property type="term" value="F:mercury ion transmembrane transporter activity"/>
    <property type="evidence" value="ECO:0007669"/>
    <property type="project" value="InterPro"/>
</dbReference>